<evidence type="ECO:0000313" key="2">
    <source>
        <dbReference type="EMBL" id="KAF5228723.1"/>
    </source>
</evidence>
<dbReference type="PANTHER" id="PTHR36223">
    <property type="entry name" value="BETA-LACTAMASE-TYPE TRANSPEPTIDASE FOLD DOMAIN CONTAINING PROTEIN"/>
    <property type="match status" value="1"/>
</dbReference>
<comment type="caution">
    <text evidence="2">The sequence shown here is derived from an EMBL/GenBank/DDBJ whole genome shotgun (WGS) entry which is preliminary data.</text>
</comment>
<evidence type="ECO:0000313" key="3">
    <source>
        <dbReference type="Proteomes" id="UP000573603"/>
    </source>
</evidence>
<dbReference type="AlphaFoldDB" id="A0A8H5DM94"/>
<dbReference type="Proteomes" id="UP000573603">
    <property type="component" value="Unassembled WGS sequence"/>
</dbReference>
<accession>A0A8H5DM94</accession>
<evidence type="ECO:0000259" key="1">
    <source>
        <dbReference type="Pfam" id="PF25534"/>
    </source>
</evidence>
<gene>
    <name evidence="2" type="ORF">FANTH_14416</name>
</gene>
<dbReference type="PANTHER" id="PTHR36223:SF1">
    <property type="entry name" value="TRANSCRIPTION ELONGATION FACTOR EAF N-TERMINAL DOMAIN-CONTAINING PROTEIN"/>
    <property type="match status" value="1"/>
</dbReference>
<protein>
    <recommendedName>
        <fullName evidence="1">DUF7918 domain-containing protein</fullName>
    </recommendedName>
</protein>
<dbReference type="EMBL" id="JABEVY010000631">
    <property type="protein sequence ID" value="KAF5228723.1"/>
    <property type="molecule type" value="Genomic_DNA"/>
</dbReference>
<name>A0A8H5DM94_9HYPO</name>
<reference evidence="2 3" key="1">
    <citation type="journal article" date="2020" name="BMC Genomics">
        <title>Correction to: Identification and distribution of gene clusters required for synthesis of sphingolipid metabolism inhibitors in diverse species of the filamentous fungus Fusarium.</title>
        <authorList>
            <person name="Kim H.S."/>
            <person name="Lohmar J.M."/>
            <person name="Busman M."/>
            <person name="Brown D.W."/>
            <person name="Naumann T.A."/>
            <person name="Divon H.H."/>
            <person name="Lysoe E."/>
            <person name="Uhlig S."/>
            <person name="Proctor R.H."/>
        </authorList>
    </citation>
    <scope>NUCLEOTIDE SEQUENCE [LARGE SCALE GENOMIC DNA]</scope>
    <source>
        <strain evidence="2 3">NRRL 25214</strain>
    </source>
</reference>
<keyword evidence="3" id="KW-1185">Reference proteome</keyword>
<organism evidence="2 3">
    <name type="scientific">Fusarium anthophilum</name>
    <dbReference type="NCBI Taxonomy" id="48485"/>
    <lineage>
        <taxon>Eukaryota</taxon>
        <taxon>Fungi</taxon>
        <taxon>Dikarya</taxon>
        <taxon>Ascomycota</taxon>
        <taxon>Pezizomycotina</taxon>
        <taxon>Sordariomycetes</taxon>
        <taxon>Hypocreomycetidae</taxon>
        <taxon>Hypocreales</taxon>
        <taxon>Nectriaceae</taxon>
        <taxon>Fusarium</taxon>
        <taxon>Fusarium fujikuroi species complex</taxon>
    </lineage>
</organism>
<dbReference type="InterPro" id="IPR057678">
    <property type="entry name" value="DUF7918"/>
</dbReference>
<sequence>MAILPAVPAFSTTIIVDGEPADEYQPPHIPIPYDAEFEGVPRTRCFIAAETGETYSVRFRLSPLFYFDAETDTLLVSIYIDGSLVEESLVFKSLLGEQDFIDYISHLHREDANGSINTHTFCFQDLAPAECTTAATLQADMQLVKTLGTIRVVLRSAKKVNSDPMPGPSDGQQTFNTLQPSTKAFILNGYGQTHGTGYRPVDVPVQVEYYDVDIKEAIGCFDFAYLSPDTLEAQGIMNPDYMNQAAQGLPQTLEPAPEPPRYAVRTMSNGCLEIDLTGDDE</sequence>
<feature type="domain" description="DUF7918" evidence="1">
    <location>
        <begin position="12"/>
        <end position="237"/>
    </location>
</feature>
<proteinExistence type="predicted"/>
<dbReference type="Pfam" id="PF25534">
    <property type="entry name" value="DUF7918"/>
    <property type="match status" value="1"/>
</dbReference>